<dbReference type="EMBL" id="FQXG01000002">
    <property type="protein sequence ID" value="SHH21499.1"/>
    <property type="molecule type" value="Genomic_DNA"/>
</dbReference>
<dbReference type="InterPro" id="IPR044731">
    <property type="entry name" value="BDH-like"/>
</dbReference>
<evidence type="ECO:0000256" key="1">
    <source>
        <dbReference type="ARBA" id="ARBA00001962"/>
    </source>
</evidence>
<feature type="domain" description="Alcohol dehydrogenase iron-type/glycerol dehydrogenase GldA" evidence="4">
    <location>
        <begin position="8"/>
        <end position="173"/>
    </location>
</feature>
<dbReference type="AlphaFoldDB" id="A0A1M5R6B4"/>
<dbReference type="PANTHER" id="PTHR43633:SF1">
    <property type="entry name" value="ALCOHOL DEHYDROGENASE YQHD"/>
    <property type="match status" value="1"/>
</dbReference>
<reference evidence="6 7" key="1">
    <citation type="submission" date="2016-11" db="EMBL/GenBank/DDBJ databases">
        <authorList>
            <person name="Jaros S."/>
            <person name="Januszkiewicz K."/>
            <person name="Wedrychowicz H."/>
        </authorList>
    </citation>
    <scope>NUCLEOTIDE SEQUENCE [LARGE SCALE GENOMIC DNA]</scope>
    <source>
        <strain evidence="6 7">DSM 16917</strain>
    </source>
</reference>
<dbReference type="GO" id="GO:0046872">
    <property type="term" value="F:metal ion binding"/>
    <property type="evidence" value="ECO:0007669"/>
    <property type="project" value="InterPro"/>
</dbReference>
<evidence type="ECO:0000313" key="7">
    <source>
        <dbReference type="Proteomes" id="UP000184268"/>
    </source>
</evidence>
<dbReference type="Gene3D" id="1.20.1090.10">
    <property type="entry name" value="Dehydroquinate synthase-like - alpha domain"/>
    <property type="match status" value="1"/>
</dbReference>
<evidence type="ECO:0000259" key="4">
    <source>
        <dbReference type="Pfam" id="PF00465"/>
    </source>
</evidence>
<dbReference type="Pfam" id="PF00465">
    <property type="entry name" value="Fe-ADH"/>
    <property type="match status" value="1"/>
</dbReference>
<accession>A0A1M5R6B4</accession>
<dbReference type="CDD" id="cd08187">
    <property type="entry name" value="BDH"/>
    <property type="match status" value="1"/>
</dbReference>
<dbReference type="FunFam" id="3.40.50.1970:FF:000003">
    <property type="entry name" value="Alcohol dehydrogenase, iron-containing"/>
    <property type="match status" value="1"/>
</dbReference>
<dbReference type="SUPFAM" id="SSF56796">
    <property type="entry name" value="Dehydroquinate synthase-like"/>
    <property type="match status" value="1"/>
</dbReference>
<organism evidence="6 7">
    <name type="scientific">Ferrimonas marina</name>
    <dbReference type="NCBI Taxonomy" id="299255"/>
    <lineage>
        <taxon>Bacteria</taxon>
        <taxon>Pseudomonadati</taxon>
        <taxon>Pseudomonadota</taxon>
        <taxon>Gammaproteobacteria</taxon>
        <taxon>Alteromonadales</taxon>
        <taxon>Ferrimonadaceae</taxon>
        <taxon>Ferrimonas</taxon>
    </lineage>
</organism>
<comment type="similarity">
    <text evidence="2">Belongs to the iron-containing alcohol dehydrogenase family.</text>
</comment>
<protein>
    <submittedName>
        <fullName evidence="6">NADP-dependent alcohol dehydrogenase</fullName>
    </submittedName>
</protein>
<dbReference type="PANTHER" id="PTHR43633">
    <property type="entry name" value="ALCOHOL DEHYDROGENASE YQHD"/>
    <property type="match status" value="1"/>
</dbReference>
<name>A0A1M5R6B4_9GAMM</name>
<dbReference type="Gene3D" id="3.40.50.1970">
    <property type="match status" value="1"/>
</dbReference>
<sequence length="381" mass="41500">MQFTYHNPTRLHFGRNQFGQIGREIPKDAKVLVLFGGGSIQRNGVYDQVSQALSAHQWLDFGGIEPNPSIETLDGAVKKVQEEQIDYLLAVGGGSVIDGAKYIAAAACYSGYGWDILDGSHKVRKALPVGAVLTLPATGSESNGAAVITRTATHEKRSFLSPLVQPAFAILDPTVMRSLPDRQLSNGIIDAFVHICEQYLTEPTEAVVQEGYAEVLLRNLVALARSYDHRAEDGWQENLMWTANQSLNGLIGAGVPQDWSTHAIGHELTAVFGMDHAQTLAVVLPALLEEMIINKRAKLTQMGERVFGLSGEAVAEQTIVAIEDLFRSIGAATRLNQHHISRNDVATELLPALQAHARWPLGEKRDIDLARCEAILMRAVG</sequence>
<dbReference type="GO" id="GO:0005829">
    <property type="term" value="C:cytosol"/>
    <property type="evidence" value="ECO:0007669"/>
    <property type="project" value="TreeGrafter"/>
</dbReference>
<proteinExistence type="inferred from homology"/>
<dbReference type="GO" id="GO:1990362">
    <property type="term" value="F:butanol dehydrogenase (NAD+) activity"/>
    <property type="evidence" value="ECO:0007669"/>
    <property type="project" value="InterPro"/>
</dbReference>
<dbReference type="STRING" id="299255.SAMN02745129_1490"/>
<keyword evidence="3" id="KW-0560">Oxidoreductase</keyword>
<dbReference type="Proteomes" id="UP000184268">
    <property type="component" value="Unassembled WGS sequence"/>
</dbReference>
<evidence type="ECO:0000313" key="6">
    <source>
        <dbReference type="EMBL" id="SHH21499.1"/>
    </source>
</evidence>
<gene>
    <name evidence="6" type="ORF">SAMN02745129_1490</name>
</gene>
<dbReference type="GO" id="GO:0008106">
    <property type="term" value="F:alcohol dehydrogenase (NADP+) activity"/>
    <property type="evidence" value="ECO:0007669"/>
    <property type="project" value="TreeGrafter"/>
</dbReference>
<dbReference type="Pfam" id="PF25137">
    <property type="entry name" value="ADH_Fe_C"/>
    <property type="match status" value="1"/>
</dbReference>
<comment type="cofactor">
    <cofactor evidence="1">
        <name>Fe cation</name>
        <dbReference type="ChEBI" id="CHEBI:24875"/>
    </cofactor>
</comment>
<evidence type="ECO:0000259" key="5">
    <source>
        <dbReference type="Pfam" id="PF25137"/>
    </source>
</evidence>
<evidence type="ECO:0000256" key="3">
    <source>
        <dbReference type="ARBA" id="ARBA00023002"/>
    </source>
</evidence>
<dbReference type="InterPro" id="IPR018211">
    <property type="entry name" value="ADH_Fe_CS"/>
</dbReference>
<dbReference type="OrthoDB" id="9815791at2"/>
<dbReference type="RefSeq" id="WP_067657733.1">
    <property type="nucleotide sequence ID" value="NZ_FQXG01000002.1"/>
</dbReference>
<feature type="domain" description="Fe-containing alcohol dehydrogenase-like C-terminal" evidence="5">
    <location>
        <begin position="188"/>
        <end position="367"/>
    </location>
</feature>
<dbReference type="GO" id="GO:1990002">
    <property type="term" value="F:methylglyoxal reductase (NADPH) (acetol producing) activity"/>
    <property type="evidence" value="ECO:0007669"/>
    <property type="project" value="TreeGrafter"/>
</dbReference>
<keyword evidence="7" id="KW-1185">Reference proteome</keyword>
<dbReference type="InterPro" id="IPR056798">
    <property type="entry name" value="ADH_Fe_C"/>
</dbReference>
<evidence type="ECO:0000256" key="2">
    <source>
        <dbReference type="ARBA" id="ARBA00007358"/>
    </source>
</evidence>
<dbReference type="PROSITE" id="PS00060">
    <property type="entry name" value="ADH_IRON_2"/>
    <property type="match status" value="1"/>
</dbReference>
<dbReference type="InterPro" id="IPR001670">
    <property type="entry name" value="ADH_Fe/GldA"/>
</dbReference>